<dbReference type="Pfam" id="PF00563">
    <property type="entry name" value="EAL"/>
    <property type="match status" value="1"/>
</dbReference>
<evidence type="ECO:0000256" key="2">
    <source>
        <dbReference type="PROSITE-ProRule" id="PRU00244"/>
    </source>
</evidence>
<dbReference type="FunFam" id="3.30.70.270:FF:000001">
    <property type="entry name" value="Diguanylate cyclase domain protein"/>
    <property type="match status" value="1"/>
</dbReference>
<feature type="transmembrane region" description="Helical" evidence="2">
    <location>
        <begin position="179"/>
        <end position="198"/>
    </location>
</feature>
<dbReference type="PROSITE" id="PS50887">
    <property type="entry name" value="GGDEF"/>
    <property type="match status" value="1"/>
</dbReference>
<evidence type="ECO:0000259" key="4">
    <source>
        <dbReference type="PROSITE" id="PS50112"/>
    </source>
</evidence>
<feature type="region of interest" description="Disordered" evidence="3">
    <location>
        <begin position="843"/>
        <end position="862"/>
    </location>
</feature>
<dbReference type="SUPFAM" id="SSF55785">
    <property type="entry name" value="PYP-like sensor domain (PAS domain)"/>
    <property type="match status" value="1"/>
</dbReference>
<feature type="domain" description="GGDEF" evidence="7">
    <location>
        <begin position="439"/>
        <end position="572"/>
    </location>
</feature>
<dbReference type="InterPro" id="IPR029787">
    <property type="entry name" value="Nucleotide_cyclase"/>
</dbReference>
<dbReference type="InterPro" id="IPR035965">
    <property type="entry name" value="PAS-like_dom_sf"/>
</dbReference>
<keyword evidence="2" id="KW-0472">Membrane</keyword>
<feature type="domain" description="EAL" evidence="6">
    <location>
        <begin position="583"/>
        <end position="839"/>
    </location>
</feature>
<dbReference type="RefSeq" id="WP_070073515.1">
    <property type="nucleotide sequence ID" value="NZ_CP017448.1"/>
</dbReference>
<dbReference type="Pfam" id="PF03707">
    <property type="entry name" value="MHYT"/>
    <property type="match status" value="3"/>
</dbReference>
<dbReference type="InterPro" id="IPR005330">
    <property type="entry name" value="MHYT_dom"/>
</dbReference>
<dbReference type="InterPro" id="IPR043128">
    <property type="entry name" value="Rev_trsase/Diguanyl_cyclase"/>
</dbReference>
<dbReference type="GO" id="GO:0016020">
    <property type="term" value="C:membrane"/>
    <property type="evidence" value="ECO:0007669"/>
    <property type="project" value="UniProtKB-UniRule"/>
</dbReference>
<dbReference type="InterPro" id="IPR001633">
    <property type="entry name" value="EAL_dom"/>
</dbReference>
<dbReference type="SMART" id="SM00267">
    <property type="entry name" value="GGDEF"/>
    <property type="match status" value="1"/>
</dbReference>
<dbReference type="PANTHER" id="PTHR44757">
    <property type="entry name" value="DIGUANYLATE CYCLASE DGCP"/>
    <property type="match status" value="1"/>
</dbReference>
<accession>A0A1D8KAL2</accession>
<feature type="domain" description="PAS" evidence="4">
    <location>
        <begin position="285"/>
        <end position="350"/>
    </location>
</feature>
<gene>
    <name evidence="9" type="ORF">BJI67_13770</name>
</gene>
<feature type="transmembrane region" description="Helical" evidence="2">
    <location>
        <begin position="81"/>
        <end position="100"/>
    </location>
</feature>
<dbReference type="SMART" id="SM00052">
    <property type="entry name" value="EAL"/>
    <property type="match status" value="1"/>
</dbReference>
<dbReference type="PROSITE" id="PS50112">
    <property type="entry name" value="PAS"/>
    <property type="match status" value="1"/>
</dbReference>
<dbReference type="Gene3D" id="3.20.20.450">
    <property type="entry name" value="EAL domain"/>
    <property type="match status" value="1"/>
</dbReference>
<dbReference type="CDD" id="cd01948">
    <property type="entry name" value="EAL"/>
    <property type="match status" value="1"/>
</dbReference>
<evidence type="ECO:0000313" key="9">
    <source>
        <dbReference type="EMBL" id="AOV17985.1"/>
    </source>
</evidence>
<dbReference type="PROSITE" id="PS50883">
    <property type="entry name" value="EAL"/>
    <property type="match status" value="1"/>
</dbReference>
<evidence type="ECO:0000259" key="7">
    <source>
        <dbReference type="PROSITE" id="PS50887"/>
    </source>
</evidence>
<feature type="transmembrane region" description="Helical" evidence="2">
    <location>
        <begin position="144"/>
        <end position="167"/>
    </location>
</feature>
<dbReference type="Gene3D" id="3.30.70.270">
    <property type="match status" value="1"/>
</dbReference>
<dbReference type="InterPro" id="IPR035919">
    <property type="entry name" value="EAL_sf"/>
</dbReference>
<dbReference type="PROSITE" id="PS50924">
    <property type="entry name" value="MHYT"/>
    <property type="match status" value="1"/>
</dbReference>
<dbReference type="Gene3D" id="3.30.450.20">
    <property type="entry name" value="PAS domain"/>
    <property type="match status" value="1"/>
</dbReference>
<dbReference type="InterPro" id="IPR052155">
    <property type="entry name" value="Biofilm_reg_signaling"/>
</dbReference>
<dbReference type="PANTHER" id="PTHR44757:SF4">
    <property type="entry name" value="DIGUANYLATE CYCLASE DGCE-RELATED"/>
    <property type="match status" value="1"/>
</dbReference>
<feature type="transmembrane region" description="Helical" evidence="2">
    <location>
        <begin position="226"/>
        <end position="249"/>
    </location>
</feature>
<evidence type="ECO:0000259" key="6">
    <source>
        <dbReference type="PROSITE" id="PS50883"/>
    </source>
</evidence>
<dbReference type="NCBIfam" id="TIGR00254">
    <property type="entry name" value="GGDEF"/>
    <property type="match status" value="1"/>
</dbReference>
<organism evidence="9 10">
    <name type="scientific">Acidihalobacter aeolianus</name>
    <dbReference type="NCBI Taxonomy" id="2792603"/>
    <lineage>
        <taxon>Bacteria</taxon>
        <taxon>Pseudomonadati</taxon>
        <taxon>Pseudomonadota</taxon>
        <taxon>Gammaproteobacteria</taxon>
        <taxon>Chromatiales</taxon>
        <taxon>Ectothiorhodospiraceae</taxon>
        <taxon>Acidihalobacter</taxon>
    </lineage>
</organism>
<dbReference type="CDD" id="cd01949">
    <property type="entry name" value="GGDEF"/>
    <property type="match status" value="1"/>
</dbReference>
<dbReference type="SUPFAM" id="SSF141868">
    <property type="entry name" value="EAL domain-like"/>
    <property type="match status" value="1"/>
</dbReference>
<dbReference type="CDD" id="cd00130">
    <property type="entry name" value="PAS"/>
    <property type="match status" value="1"/>
</dbReference>
<dbReference type="EMBL" id="CP017448">
    <property type="protein sequence ID" value="AOV17985.1"/>
    <property type="molecule type" value="Genomic_DNA"/>
</dbReference>
<feature type="transmembrane region" description="Helical" evidence="2">
    <location>
        <begin position="112"/>
        <end position="138"/>
    </location>
</feature>
<evidence type="ECO:0000256" key="3">
    <source>
        <dbReference type="SAM" id="MobiDB-lite"/>
    </source>
</evidence>
<dbReference type="Pfam" id="PF00990">
    <property type="entry name" value="GGDEF"/>
    <property type="match status" value="1"/>
</dbReference>
<feature type="transmembrane region" description="Helical" evidence="2">
    <location>
        <begin position="12"/>
        <end position="31"/>
    </location>
</feature>
<dbReference type="InterPro" id="IPR000160">
    <property type="entry name" value="GGDEF_dom"/>
</dbReference>
<evidence type="ECO:0000313" key="10">
    <source>
        <dbReference type="Proteomes" id="UP000095342"/>
    </source>
</evidence>
<reference evidence="9 10" key="1">
    <citation type="submission" date="2016-09" db="EMBL/GenBank/DDBJ databases">
        <title>Acidihalobacter prosperus V6 (DSM14174).</title>
        <authorList>
            <person name="Khaleque H.N."/>
            <person name="Ramsay J.P."/>
            <person name="Murphy R.J.T."/>
            <person name="Kaksonen A.H."/>
            <person name="Boxall N.J."/>
            <person name="Watkin E.L.J."/>
        </authorList>
    </citation>
    <scope>NUCLEOTIDE SEQUENCE [LARGE SCALE GENOMIC DNA]</scope>
    <source>
        <strain evidence="9 10">V6</strain>
    </source>
</reference>
<keyword evidence="2" id="KW-0812">Transmembrane</keyword>
<dbReference type="InterPro" id="IPR000700">
    <property type="entry name" value="PAS-assoc_C"/>
</dbReference>
<proteinExistence type="predicted"/>
<evidence type="ECO:0000259" key="8">
    <source>
        <dbReference type="PROSITE" id="PS50924"/>
    </source>
</evidence>
<dbReference type="KEGG" id="aaeo:BJI67_13770"/>
<feature type="domain" description="PAC" evidence="5">
    <location>
        <begin position="354"/>
        <end position="407"/>
    </location>
</feature>
<feature type="domain" description="MHYT" evidence="8">
    <location>
        <begin position="8"/>
        <end position="205"/>
    </location>
</feature>
<dbReference type="PROSITE" id="PS50113">
    <property type="entry name" value="PAC"/>
    <property type="match status" value="1"/>
</dbReference>
<keyword evidence="10" id="KW-1185">Reference proteome</keyword>
<feature type="transmembrane region" description="Helical" evidence="2">
    <location>
        <begin position="43"/>
        <end position="69"/>
    </location>
</feature>
<dbReference type="SUPFAM" id="SSF55073">
    <property type="entry name" value="Nucleotide cyclase"/>
    <property type="match status" value="1"/>
</dbReference>
<dbReference type="Pfam" id="PF08448">
    <property type="entry name" value="PAS_4"/>
    <property type="match status" value="1"/>
</dbReference>
<dbReference type="Proteomes" id="UP000095342">
    <property type="component" value="Chromosome"/>
</dbReference>
<dbReference type="GO" id="GO:0003824">
    <property type="term" value="F:catalytic activity"/>
    <property type="evidence" value="ECO:0007669"/>
    <property type="project" value="UniProtKB-ARBA"/>
</dbReference>
<dbReference type="InterPro" id="IPR013656">
    <property type="entry name" value="PAS_4"/>
</dbReference>
<dbReference type="AlphaFoldDB" id="A0A1D8KAL2"/>
<dbReference type="InterPro" id="IPR000014">
    <property type="entry name" value="PAS"/>
</dbReference>
<name>A0A1D8KAL2_9GAMM</name>
<dbReference type="SMART" id="SM00091">
    <property type="entry name" value="PAS"/>
    <property type="match status" value="1"/>
</dbReference>
<sequence>MTYIHTAYNIPLVGLSFAVAMMASYTALELARRVTGTDSGQRAGIWLTTGAVVMGLGVWSMHFISMLAYETGMRIRYDLPLTLLSMAVAVAASGFALHIATRSHLRWPRLTVSGLIMGGGIAAMHYIGMAAMIMPAVAHFNATILTLSILIAIVAATAALWMTYQLAHRTGGMIPPLRLRFAAAIAMGIAVCGMHYTGMAAVDYTPVDSAFPLVAAATHGNDINRFWLAVAIGAVIVLLLAATLLIVVIEARLSDRERAERALKHRIEDTSRALHQEQIRGQVTLDAIADGVITVNLDGQVIHLNPMAEQLTGWTSAATLGRPIEQTLEIINETTRHALSLPMDTVFTEHRTSRLPSVNLVNAVDGNEIAIDLMVSPIRDDDGTPIGAVIVFRDISQRQELTRRLNYQARQDALTGLFNRAEFDERLREAIRSAQEDEREHSLLYFDLDHFKLVNDTCGHVAGDELLKQLSLLLRSCFRESDSIARLGGDEFGVIMRDCPQVMARRLAEKLRSTVEHFRFAWQDRSFSIGISAGLVSINAFAGDVTRLLSAVDTACYLAKDNGRNRVEIYDEKNTQLASRGQEMEWAHRIREAIEHDHFVLYCQNISPLAPGEQSPHCEVLLRYRDERGQISPPMSFIPTAERYFLMPAIDRWVIRKVLELLSGERAQGDGIPHSYSINLSGQSLGDTAMVGYILEQLDASGVDPQCLCFEITETAAITNLSHAREFIRTLKARGVRFSLDDFGSGMSSFAYLKDLPVDYIKIDGCFIRDLLDDSLDHAIVTSICDIGRVLGIKTVAEYVETDSVIQRLREIGIDYAQGFWIGKPQPIPAALAQIQPNAPARKQIEMPGGGPLAPCAARAPE</sequence>
<comment type="cofactor">
    <cofactor evidence="1">
        <name>Mg(2+)</name>
        <dbReference type="ChEBI" id="CHEBI:18420"/>
    </cofactor>
</comment>
<dbReference type="NCBIfam" id="TIGR00229">
    <property type="entry name" value="sensory_box"/>
    <property type="match status" value="1"/>
</dbReference>
<protein>
    <submittedName>
        <fullName evidence="9">Uncharacterized protein</fullName>
    </submittedName>
</protein>
<evidence type="ECO:0000259" key="5">
    <source>
        <dbReference type="PROSITE" id="PS50113"/>
    </source>
</evidence>
<keyword evidence="2" id="KW-1133">Transmembrane helix</keyword>
<evidence type="ECO:0000256" key="1">
    <source>
        <dbReference type="ARBA" id="ARBA00001946"/>
    </source>
</evidence>